<accession>A0A5C0UGX4</accession>
<dbReference type="EMBL" id="CP043314">
    <property type="protein sequence ID" value="QEK38980.1"/>
    <property type="molecule type" value="Genomic_DNA"/>
</dbReference>
<evidence type="ECO:0000256" key="5">
    <source>
        <dbReference type="PROSITE-ProRule" id="PRU01248"/>
    </source>
</evidence>
<sequence>MNYLVFNRNNVDFFNSYMNERNLSKNTIDAYTSDLVLFICWLEFVSKTDQSSSLEEDFYEYDLSNSMKKEHSQLIEKYGNLREKLSVVGYVQFLKGCNYFEKGLSKSCSAENENNNSNSYKNTPENIFLEKKLVERDDLQESCNSIGDNKSTDEDCTNKPNKRAILDSTLFRKINSIKQLFLFCKEQIEGCNDVEVDFPKIKLKRSNLKVINDEEVNEILEDLNKSNTKFSIKLHAMLSMLYSTGLRASEIICITLNDLENVINGSEKSFRIIGKGGKERQVFMNRKAIESLKRYLLSNSRKIASYIWPSTNGHITRQTLFLWVKKIGLSPHDLRHKLGSNLVKKGMNLLEVRKVMGHSSVKTTSIYTHASNSSSSIKKHHPMYNKSKDS</sequence>
<dbReference type="InterPro" id="IPR002104">
    <property type="entry name" value="Integrase_catalytic"/>
</dbReference>
<keyword evidence="2" id="KW-0229">DNA integration</keyword>
<dbReference type="AlphaFoldDB" id="A0A5C0UGX4"/>
<dbReference type="Pfam" id="PF00589">
    <property type="entry name" value="Phage_integrase"/>
    <property type="match status" value="1"/>
</dbReference>
<dbReference type="KEGG" id="nabu:FZC36_00830"/>
<protein>
    <submittedName>
        <fullName evidence="9">Tyrosine-type recombinase/integrase</fullName>
    </submittedName>
</protein>
<evidence type="ECO:0000259" key="8">
    <source>
        <dbReference type="PROSITE" id="PS51900"/>
    </source>
</evidence>
<evidence type="ECO:0000313" key="10">
    <source>
        <dbReference type="Proteomes" id="UP000324924"/>
    </source>
</evidence>
<dbReference type="PANTHER" id="PTHR30349">
    <property type="entry name" value="PHAGE INTEGRASE-RELATED"/>
    <property type="match status" value="1"/>
</dbReference>
<dbReference type="InterPro" id="IPR011010">
    <property type="entry name" value="DNA_brk_join_enz"/>
</dbReference>
<proteinExistence type="predicted"/>
<reference evidence="9 10" key="1">
    <citation type="submission" date="2019-08" db="EMBL/GenBank/DDBJ databases">
        <title>Highly reduced genomes of protist endosymbionts show evolutionary convergence.</title>
        <authorList>
            <person name="George E."/>
            <person name="Husnik F."/>
            <person name="Tashyreva D."/>
            <person name="Prokopchuk G."/>
            <person name="Horak A."/>
            <person name="Kwong W.K."/>
            <person name="Lukes J."/>
            <person name="Keeling P.J."/>
        </authorList>
    </citation>
    <scope>NUCLEOTIDE SEQUENCE [LARGE SCALE GENOMIC DNA]</scope>
    <source>
        <strain evidence="9">1604HC</strain>
    </source>
</reference>
<dbReference type="OrthoDB" id="9801717at2"/>
<keyword evidence="1" id="KW-0159">Chromosome partition</keyword>
<dbReference type="PROSITE" id="PS51898">
    <property type="entry name" value="TYR_RECOMBINASE"/>
    <property type="match status" value="1"/>
</dbReference>
<dbReference type="GO" id="GO:0006310">
    <property type="term" value="P:DNA recombination"/>
    <property type="evidence" value="ECO:0007669"/>
    <property type="project" value="UniProtKB-KW"/>
</dbReference>
<dbReference type="Proteomes" id="UP000324924">
    <property type="component" value="Chromosome"/>
</dbReference>
<dbReference type="InterPro" id="IPR013762">
    <property type="entry name" value="Integrase-like_cat_sf"/>
</dbReference>
<organism evidence="9 10">
    <name type="scientific">Candidatus Nesciobacter abundans</name>
    <dbReference type="NCBI Taxonomy" id="2601668"/>
    <lineage>
        <taxon>Bacteria</taxon>
        <taxon>Pseudomonadati</taxon>
        <taxon>Pseudomonadota</taxon>
        <taxon>Alphaproteobacteria</taxon>
        <taxon>Holosporales</taxon>
        <taxon>Holosporaceae</taxon>
        <taxon>Candidatus Nesciobacter</taxon>
    </lineage>
</organism>
<dbReference type="InterPro" id="IPR010998">
    <property type="entry name" value="Integrase_recombinase_N"/>
</dbReference>
<feature type="domain" description="Tyr recombinase" evidence="7">
    <location>
        <begin position="206"/>
        <end position="382"/>
    </location>
</feature>
<evidence type="ECO:0000256" key="3">
    <source>
        <dbReference type="ARBA" id="ARBA00023125"/>
    </source>
</evidence>
<evidence type="ECO:0000256" key="2">
    <source>
        <dbReference type="ARBA" id="ARBA00022908"/>
    </source>
</evidence>
<keyword evidence="3 5" id="KW-0238">DNA-binding</keyword>
<dbReference type="PROSITE" id="PS51900">
    <property type="entry name" value="CB"/>
    <property type="match status" value="1"/>
</dbReference>
<dbReference type="GO" id="GO:0003677">
    <property type="term" value="F:DNA binding"/>
    <property type="evidence" value="ECO:0007669"/>
    <property type="project" value="UniProtKB-UniRule"/>
</dbReference>
<dbReference type="Gene3D" id="1.10.150.130">
    <property type="match status" value="1"/>
</dbReference>
<dbReference type="Gene3D" id="1.10.443.10">
    <property type="entry name" value="Intergrase catalytic core"/>
    <property type="match status" value="1"/>
</dbReference>
<dbReference type="SUPFAM" id="SSF56349">
    <property type="entry name" value="DNA breaking-rejoining enzymes"/>
    <property type="match status" value="1"/>
</dbReference>
<dbReference type="InterPro" id="IPR050090">
    <property type="entry name" value="Tyrosine_recombinase_XerCD"/>
</dbReference>
<evidence type="ECO:0000256" key="1">
    <source>
        <dbReference type="ARBA" id="ARBA00022829"/>
    </source>
</evidence>
<keyword evidence="4" id="KW-0233">DNA recombination</keyword>
<dbReference type="GO" id="GO:0007059">
    <property type="term" value="P:chromosome segregation"/>
    <property type="evidence" value="ECO:0007669"/>
    <property type="project" value="UniProtKB-KW"/>
</dbReference>
<keyword evidence="10" id="KW-1185">Reference proteome</keyword>
<dbReference type="InterPro" id="IPR044068">
    <property type="entry name" value="CB"/>
</dbReference>
<gene>
    <name evidence="9" type="ORF">FZC36_00830</name>
</gene>
<name>A0A5C0UGX4_9PROT</name>
<evidence type="ECO:0000256" key="4">
    <source>
        <dbReference type="ARBA" id="ARBA00023172"/>
    </source>
</evidence>
<evidence type="ECO:0000313" key="9">
    <source>
        <dbReference type="EMBL" id="QEK38980.1"/>
    </source>
</evidence>
<evidence type="ECO:0000256" key="6">
    <source>
        <dbReference type="SAM" id="MobiDB-lite"/>
    </source>
</evidence>
<feature type="domain" description="Core-binding (CB)" evidence="8">
    <location>
        <begin position="4"/>
        <end position="82"/>
    </location>
</feature>
<dbReference type="RefSeq" id="WP_148972103.1">
    <property type="nucleotide sequence ID" value="NZ_OY490516.1"/>
</dbReference>
<dbReference type="GO" id="GO:0015074">
    <property type="term" value="P:DNA integration"/>
    <property type="evidence" value="ECO:0007669"/>
    <property type="project" value="UniProtKB-KW"/>
</dbReference>
<dbReference type="SUPFAM" id="SSF47823">
    <property type="entry name" value="lambda integrase-like, N-terminal domain"/>
    <property type="match status" value="1"/>
</dbReference>
<evidence type="ECO:0000259" key="7">
    <source>
        <dbReference type="PROSITE" id="PS51898"/>
    </source>
</evidence>
<dbReference type="PANTHER" id="PTHR30349:SF81">
    <property type="entry name" value="TYROSINE RECOMBINASE XERC"/>
    <property type="match status" value="1"/>
</dbReference>
<feature type="region of interest" description="Disordered" evidence="6">
    <location>
        <begin position="369"/>
        <end position="390"/>
    </location>
</feature>